<reference evidence="2" key="1">
    <citation type="journal article" date="2014" name="Genome Announc.">
        <title>Full-genome sequence of the plant growth-promoting bacterium Pseudomonas protegens CHA0.</title>
        <authorList>
            <person name="Jousset A."/>
            <person name="Schuldes J."/>
            <person name="Keel C."/>
            <person name="Maurhofer M."/>
            <person name="Daniel R."/>
            <person name="Scheu S."/>
            <person name="Thuermer A."/>
        </authorList>
    </citation>
    <scope>NUCLEOTIDE SEQUENCE [LARGE SCALE GENOMIC DNA]</scope>
    <source>
        <strain evidence="2">DSM 19095 / LMG 27888 / CFBP 6595 / CHA0</strain>
    </source>
</reference>
<dbReference type="KEGG" id="pprc:PFLCHA0_c34620"/>
<dbReference type="HOGENOM" id="CLU_105030_3_0_6"/>
<evidence type="ECO:0000313" key="1">
    <source>
        <dbReference type="EMBL" id="AGL85231.1"/>
    </source>
</evidence>
<dbReference type="EMBL" id="CP003190">
    <property type="protein sequence ID" value="AGL85231.1"/>
    <property type="molecule type" value="Genomic_DNA"/>
</dbReference>
<dbReference type="eggNOG" id="COG0645">
    <property type="taxonomic scope" value="Bacteria"/>
</dbReference>
<proteinExistence type="predicted"/>
<dbReference type="AlphaFoldDB" id="A0A2C9ENN7"/>
<gene>
    <name evidence="1" type="ORF">PFLCHA0_c34620</name>
</gene>
<accession>A0A2C9ENN7</accession>
<dbReference type="GeneID" id="57476451"/>
<dbReference type="Pfam" id="PF13671">
    <property type="entry name" value="AAA_33"/>
    <property type="match status" value="1"/>
</dbReference>
<evidence type="ECO:0000313" key="2">
    <source>
        <dbReference type="Proteomes" id="UP000013940"/>
    </source>
</evidence>
<organism evidence="1 2">
    <name type="scientific">Pseudomonas protegens (strain DSM 19095 / LMG 27888 / CFBP 6595 / CHA0)</name>
    <dbReference type="NCBI Taxonomy" id="1124983"/>
    <lineage>
        <taxon>Bacteria</taxon>
        <taxon>Pseudomonadati</taxon>
        <taxon>Pseudomonadota</taxon>
        <taxon>Gammaproteobacteria</taxon>
        <taxon>Pseudomonadales</taxon>
        <taxon>Pseudomonadaceae</taxon>
        <taxon>Pseudomonas</taxon>
    </lineage>
</organism>
<dbReference type="Gene3D" id="3.40.50.300">
    <property type="entry name" value="P-loop containing nucleotide triphosphate hydrolases"/>
    <property type="match status" value="1"/>
</dbReference>
<dbReference type="RefSeq" id="WP_015635908.1">
    <property type="nucleotide sequence ID" value="NC_021237.1"/>
</dbReference>
<dbReference type="InterPro" id="IPR027417">
    <property type="entry name" value="P-loop_NTPase"/>
</dbReference>
<name>A0A2C9ENN7_PSEPH</name>
<dbReference type="Proteomes" id="UP000013940">
    <property type="component" value="Chromosome"/>
</dbReference>
<evidence type="ECO:0008006" key="3">
    <source>
        <dbReference type="Google" id="ProtNLM"/>
    </source>
</evidence>
<sequence length="162" mass="18053">MKHSSPAVLHLLCGKIASGKSTLARQLAEAHGSVLISEDQWLAGLYPEQIHSIADYLLHAQRLASVLEPLVIAMLRAGTCVVLDFPANTVAQRTWLRALADQAGTPHQLHVLDVDEAQCKARLRERNRLGDHPFAASDEQFERISRYFVPPQEEEGLHIVRH</sequence>
<dbReference type="SUPFAM" id="SSF52540">
    <property type="entry name" value="P-loop containing nucleoside triphosphate hydrolases"/>
    <property type="match status" value="1"/>
</dbReference>
<protein>
    <recommendedName>
        <fullName evidence="3">Cell division protein ZipA</fullName>
    </recommendedName>
</protein>